<sequence length="188" mass="21529">MATAIENVRREVKILKTLAGYVKKERFRIEYFQGGKYTMEDAKTVMIQILNVVAFCHLQGVVHRELKHEIQSQRNAPLTFTSGTSSHRNLKMAALALTSRLPSYALLILNNKKLEALSKGKDRSHVMQLSCKFEAFWSFLVQAREDGGKQLQQASYCRGCVERWFKLPLVVSIGEDCYWKAKAVEPHH</sequence>
<reference evidence="1" key="1">
    <citation type="submission" date="2019-12" db="EMBL/GenBank/DDBJ databases">
        <title>Genome sequencing and annotation of Brassica cretica.</title>
        <authorList>
            <person name="Studholme D.J."/>
            <person name="Sarris P.F."/>
        </authorList>
    </citation>
    <scope>NUCLEOTIDE SEQUENCE</scope>
    <source>
        <strain evidence="1">PFS-102/07</strain>
        <tissue evidence="1">Leaf</tissue>
    </source>
</reference>
<name>A0A8S9FQW9_BRACR</name>
<dbReference type="InterPro" id="IPR011009">
    <property type="entry name" value="Kinase-like_dom_sf"/>
</dbReference>
<dbReference type="EMBL" id="QGKY02002305">
    <property type="protein sequence ID" value="KAF2534857.1"/>
    <property type="molecule type" value="Genomic_DNA"/>
</dbReference>
<proteinExistence type="predicted"/>
<evidence type="ECO:0000313" key="1">
    <source>
        <dbReference type="EMBL" id="KAF2534857.1"/>
    </source>
</evidence>
<evidence type="ECO:0008006" key="2">
    <source>
        <dbReference type="Google" id="ProtNLM"/>
    </source>
</evidence>
<organism evidence="1">
    <name type="scientific">Brassica cretica</name>
    <name type="common">Mustard</name>
    <dbReference type="NCBI Taxonomy" id="69181"/>
    <lineage>
        <taxon>Eukaryota</taxon>
        <taxon>Viridiplantae</taxon>
        <taxon>Streptophyta</taxon>
        <taxon>Embryophyta</taxon>
        <taxon>Tracheophyta</taxon>
        <taxon>Spermatophyta</taxon>
        <taxon>Magnoliopsida</taxon>
        <taxon>eudicotyledons</taxon>
        <taxon>Gunneridae</taxon>
        <taxon>Pentapetalae</taxon>
        <taxon>rosids</taxon>
        <taxon>malvids</taxon>
        <taxon>Brassicales</taxon>
        <taxon>Brassicaceae</taxon>
        <taxon>Brassiceae</taxon>
        <taxon>Brassica</taxon>
    </lineage>
</organism>
<accession>A0A8S9FQW9</accession>
<dbReference type="Gene3D" id="1.10.510.10">
    <property type="entry name" value="Transferase(Phosphotransferase) domain 1"/>
    <property type="match status" value="1"/>
</dbReference>
<dbReference type="SUPFAM" id="SSF56112">
    <property type="entry name" value="Protein kinase-like (PK-like)"/>
    <property type="match status" value="1"/>
</dbReference>
<gene>
    <name evidence="1" type="ORF">F2Q70_00031442</name>
</gene>
<protein>
    <recommendedName>
        <fullName evidence="2">Protein kinase domain-containing protein</fullName>
    </recommendedName>
</protein>
<dbReference type="AlphaFoldDB" id="A0A8S9FQW9"/>
<comment type="caution">
    <text evidence="1">The sequence shown here is derived from an EMBL/GenBank/DDBJ whole genome shotgun (WGS) entry which is preliminary data.</text>
</comment>